<proteinExistence type="predicted"/>
<evidence type="ECO:0000313" key="2">
    <source>
        <dbReference type="EMBL" id="GLS00611.1"/>
    </source>
</evidence>
<keyword evidence="1" id="KW-0812">Transmembrane</keyword>
<evidence type="ECO:0000313" key="3">
    <source>
        <dbReference type="Proteomes" id="UP001156921"/>
    </source>
</evidence>
<evidence type="ECO:0000256" key="1">
    <source>
        <dbReference type="SAM" id="Phobius"/>
    </source>
</evidence>
<organism evidence="2 3">
    <name type="scientific">Brevundimonas denitrificans</name>
    <dbReference type="NCBI Taxonomy" id="1443434"/>
    <lineage>
        <taxon>Bacteria</taxon>
        <taxon>Pseudomonadati</taxon>
        <taxon>Pseudomonadota</taxon>
        <taxon>Alphaproteobacteria</taxon>
        <taxon>Caulobacterales</taxon>
        <taxon>Caulobacteraceae</taxon>
        <taxon>Brevundimonas</taxon>
    </lineage>
</organism>
<feature type="transmembrane region" description="Helical" evidence="1">
    <location>
        <begin position="39"/>
        <end position="64"/>
    </location>
</feature>
<dbReference type="Proteomes" id="UP001156921">
    <property type="component" value="Unassembled WGS sequence"/>
</dbReference>
<dbReference type="RefSeq" id="WP_284221019.1">
    <property type="nucleotide sequence ID" value="NZ_BSOY01000008.1"/>
</dbReference>
<comment type="caution">
    <text evidence="2">The sequence shown here is derived from an EMBL/GenBank/DDBJ whole genome shotgun (WGS) entry which is preliminary data.</text>
</comment>
<gene>
    <name evidence="2" type="ORF">GCM10007859_06180</name>
</gene>
<keyword evidence="3" id="KW-1185">Reference proteome</keyword>
<keyword evidence="1" id="KW-0472">Membrane</keyword>
<reference evidence="3" key="1">
    <citation type="journal article" date="2019" name="Int. J. Syst. Evol. Microbiol.">
        <title>The Global Catalogue of Microorganisms (GCM) 10K type strain sequencing project: providing services to taxonomists for standard genome sequencing and annotation.</title>
        <authorList>
            <consortium name="The Broad Institute Genomics Platform"/>
            <consortium name="The Broad Institute Genome Sequencing Center for Infectious Disease"/>
            <person name="Wu L."/>
            <person name="Ma J."/>
        </authorList>
    </citation>
    <scope>NUCLEOTIDE SEQUENCE [LARGE SCALE GENOMIC DNA]</scope>
    <source>
        <strain evidence="3">NBRC 110107</strain>
    </source>
</reference>
<sequence length="94" mass="10434">MSVRSNYLTALTLHVFAVLAYALVPAFPLVLKGWYFPGFILLALAGLWISFAFACPACGLSVAWRKIPFNGKTLYGHVPWPPRRCSGCDEPFKD</sequence>
<dbReference type="EMBL" id="BSOY01000008">
    <property type="protein sequence ID" value="GLS00611.1"/>
    <property type="molecule type" value="Genomic_DNA"/>
</dbReference>
<keyword evidence="1" id="KW-1133">Transmembrane helix</keyword>
<evidence type="ECO:0008006" key="4">
    <source>
        <dbReference type="Google" id="ProtNLM"/>
    </source>
</evidence>
<protein>
    <recommendedName>
        <fullName evidence="4">DUF983 domain-containing protein</fullName>
    </recommendedName>
</protein>
<feature type="transmembrane region" description="Helical" evidence="1">
    <location>
        <begin position="7"/>
        <end position="27"/>
    </location>
</feature>
<name>A0ABQ6BJE5_9CAUL</name>
<accession>A0ABQ6BJE5</accession>